<proteinExistence type="predicted"/>
<dbReference type="PANTHER" id="PTHR24148:SF64">
    <property type="entry name" value="HETEROKARYON INCOMPATIBILITY DOMAIN-CONTAINING PROTEIN"/>
    <property type="match status" value="1"/>
</dbReference>
<keyword evidence="3" id="KW-1185">Reference proteome</keyword>
<gene>
    <name evidence="2" type="ORF">AMS68_003700</name>
</gene>
<accession>A0A6H0XTY7</accession>
<evidence type="ECO:0000313" key="2">
    <source>
        <dbReference type="EMBL" id="QIW98182.1"/>
    </source>
</evidence>
<dbReference type="OrthoDB" id="3548654at2759"/>
<name>A0A6H0XTY7_9PEZI</name>
<dbReference type="InterPro" id="IPR052895">
    <property type="entry name" value="HetReg/Transcr_Mod"/>
</dbReference>
<protein>
    <recommendedName>
        <fullName evidence="1">Heterokaryon incompatibility domain-containing protein</fullName>
    </recommendedName>
</protein>
<dbReference type="InterPro" id="IPR010730">
    <property type="entry name" value="HET"/>
</dbReference>
<dbReference type="Pfam" id="PF26639">
    <property type="entry name" value="Het-6_barrel"/>
    <property type="match status" value="1"/>
</dbReference>
<reference evidence="2 3" key="1">
    <citation type="journal article" date="2016" name="Sci. Rep.">
        <title>Peltaster fructicola genome reveals evolution from an invasive phytopathogen to an ectophytic parasite.</title>
        <authorList>
            <person name="Xu C."/>
            <person name="Chen H."/>
            <person name="Gleason M.L."/>
            <person name="Xu J.R."/>
            <person name="Liu H."/>
            <person name="Zhang R."/>
            <person name="Sun G."/>
        </authorList>
    </citation>
    <scope>NUCLEOTIDE SEQUENCE [LARGE SCALE GENOMIC DNA]</scope>
    <source>
        <strain evidence="2 3">LNHT1506</strain>
    </source>
</reference>
<dbReference type="Pfam" id="PF06985">
    <property type="entry name" value="HET"/>
    <property type="match status" value="1"/>
</dbReference>
<dbReference type="PANTHER" id="PTHR24148">
    <property type="entry name" value="ANKYRIN REPEAT DOMAIN-CONTAINING PROTEIN 39 HOMOLOG-RELATED"/>
    <property type="match status" value="1"/>
</dbReference>
<organism evidence="2 3">
    <name type="scientific">Peltaster fructicola</name>
    <dbReference type="NCBI Taxonomy" id="286661"/>
    <lineage>
        <taxon>Eukaryota</taxon>
        <taxon>Fungi</taxon>
        <taxon>Dikarya</taxon>
        <taxon>Ascomycota</taxon>
        <taxon>Pezizomycotina</taxon>
        <taxon>Dothideomycetes</taxon>
        <taxon>Dothideomycetes incertae sedis</taxon>
        <taxon>Peltaster</taxon>
    </lineage>
</organism>
<feature type="domain" description="Heterokaryon incompatibility" evidence="1">
    <location>
        <begin position="48"/>
        <end position="210"/>
    </location>
</feature>
<evidence type="ECO:0000313" key="3">
    <source>
        <dbReference type="Proteomes" id="UP000503462"/>
    </source>
</evidence>
<dbReference type="EMBL" id="CP051140">
    <property type="protein sequence ID" value="QIW98182.1"/>
    <property type="molecule type" value="Genomic_DNA"/>
</dbReference>
<dbReference type="Proteomes" id="UP000503462">
    <property type="component" value="Chromosome 2"/>
</dbReference>
<evidence type="ECO:0000259" key="1">
    <source>
        <dbReference type="Pfam" id="PF06985"/>
    </source>
</evidence>
<dbReference type="AlphaFoldDB" id="A0A6H0XTY7"/>
<sequence>MSIMSSMYEAHNVDAQNSFRLLQIEGIDANGTINTSLKAYSFGSRPHYHFLSYTWANALGLQEPGVVEDSTIFCDGQPALVHPNLHEALCTLASSEYQHQLFWIDAICIDQENSVEKAAQLLLMPQICRCADSVIAFLGPEDADTAPAIALINRVGKMRQQERQSLRPSTLSHPDSIRLLGEVGAQIQSWKSVAHLFCRSYFHRAWIVPEILNAAALTVFCGQSELSWIHLVKMSDLLCTSEWTILFNDPSFLGQGYMSPQHDCPAKLRATRYQQLSGENTLLSTLIRTRPYLCKDPRDKVFSLMPKSDIVNYDLSLGEVYTRAAIVLLKQSDDLLLLAHVEGQDYSTLGDTASSWVPDWSCSRTLGLGITGYKRYWAAGQHVRRMTFSENGLNLTGKLIATVTDAGLTKEEVRNGQSCLSWLQLVGKALEQSPYAQSAYEVLWRVLIADTAPHCPAPKHLEDSFTSWLIRKLWPHIQAAVHEEAEVISLLGKLGFKWSGLDSQEFLKLGTSSIDVQLADKFESLFGHSMCNRLFVTDTHHVGIGTTSLQTGDQVFLVCGSRVPLLFRPQPARSGEYKLVGGCYLHGAMHGELFNETSCSWFRVV</sequence>